<sequence length="152" mass="17643">MICPICKSNNTDPLLDYGQYPYFTVPVKKSDKKKILTQYNKERLSSELRYKACKSCGHVYIRKIPDQNIIDDLYSNYYSYPSPLKGEFKPKRDNNFIRLFKEKFHSICIDRKLVDVLEIGCFDGYVLQKLKKEGYNVNGCDPSEGAEIGKGF</sequence>
<dbReference type="Gene3D" id="3.40.50.150">
    <property type="entry name" value="Vaccinia Virus protein VP39"/>
    <property type="match status" value="1"/>
</dbReference>
<proteinExistence type="predicted"/>
<gene>
    <name evidence="1" type="ORF">METZ01_LOCUS390056</name>
</gene>
<accession>A0A382USL9</accession>
<feature type="non-terminal residue" evidence="1">
    <location>
        <position position="152"/>
    </location>
</feature>
<dbReference type="EMBL" id="UINC01146465">
    <property type="protein sequence ID" value="SVD37202.1"/>
    <property type="molecule type" value="Genomic_DNA"/>
</dbReference>
<evidence type="ECO:0008006" key="2">
    <source>
        <dbReference type="Google" id="ProtNLM"/>
    </source>
</evidence>
<protein>
    <recommendedName>
        <fullName evidence="2">Methyltransferase putative zinc binding domain-containing protein</fullName>
    </recommendedName>
</protein>
<dbReference type="InterPro" id="IPR029063">
    <property type="entry name" value="SAM-dependent_MTases_sf"/>
</dbReference>
<reference evidence="1" key="1">
    <citation type="submission" date="2018-05" db="EMBL/GenBank/DDBJ databases">
        <authorList>
            <person name="Lanie J.A."/>
            <person name="Ng W.-L."/>
            <person name="Kazmierczak K.M."/>
            <person name="Andrzejewski T.M."/>
            <person name="Davidsen T.M."/>
            <person name="Wayne K.J."/>
            <person name="Tettelin H."/>
            <person name="Glass J.I."/>
            <person name="Rusch D."/>
            <person name="Podicherti R."/>
            <person name="Tsui H.-C.T."/>
            <person name="Winkler M.E."/>
        </authorList>
    </citation>
    <scope>NUCLEOTIDE SEQUENCE</scope>
</reference>
<dbReference type="AlphaFoldDB" id="A0A382USL9"/>
<dbReference type="SUPFAM" id="SSF53335">
    <property type="entry name" value="S-adenosyl-L-methionine-dependent methyltransferases"/>
    <property type="match status" value="1"/>
</dbReference>
<organism evidence="1">
    <name type="scientific">marine metagenome</name>
    <dbReference type="NCBI Taxonomy" id="408172"/>
    <lineage>
        <taxon>unclassified sequences</taxon>
        <taxon>metagenomes</taxon>
        <taxon>ecological metagenomes</taxon>
    </lineage>
</organism>
<name>A0A382USL9_9ZZZZ</name>
<evidence type="ECO:0000313" key="1">
    <source>
        <dbReference type="EMBL" id="SVD37202.1"/>
    </source>
</evidence>